<organism evidence="1 2">
    <name type="scientific">Panagrolaimus sp. JU765</name>
    <dbReference type="NCBI Taxonomy" id="591449"/>
    <lineage>
        <taxon>Eukaryota</taxon>
        <taxon>Metazoa</taxon>
        <taxon>Ecdysozoa</taxon>
        <taxon>Nematoda</taxon>
        <taxon>Chromadorea</taxon>
        <taxon>Rhabditida</taxon>
        <taxon>Tylenchina</taxon>
        <taxon>Panagrolaimomorpha</taxon>
        <taxon>Panagrolaimoidea</taxon>
        <taxon>Panagrolaimidae</taxon>
        <taxon>Panagrolaimus</taxon>
    </lineage>
</organism>
<evidence type="ECO:0000313" key="2">
    <source>
        <dbReference type="WBParaSite" id="JU765_v2.g17803.t1"/>
    </source>
</evidence>
<name>A0AC34QN89_9BILA</name>
<dbReference type="Proteomes" id="UP000887576">
    <property type="component" value="Unplaced"/>
</dbReference>
<reference evidence="2" key="1">
    <citation type="submission" date="2022-11" db="UniProtKB">
        <authorList>
            <consortium name="WormBaseParasite"/>
        </authorList>
    </citation>
    <scope>IDENTIFICATION</scope>
</reference>
<evidence type="ECO:0000313" key="1">
    <source>
        <dbReference type="Proteomes" id="UP000887576"/>
    </source>
</evidence>
<sequence>MEKFFASCWRAKLLFLLWAPLVSCRRRLIAAMASDDDIEYFAEKRANMIHHIDSMVLLIFTSLMVVIVLTAWFFKHHRLRFINESGLTLCYGMLIGYLILWTNLGQIESSTMQVVPSNGSLIYRPPDFLRLGVAKADNSVVHFHYEVIDGLFADSKSEMEKKRVERKTVFSPEIFFNIILPPVIFNAGYSLKKRRFFRNIGSILSFVFIGTTATAFFIGIFMYLFSSVFMLGFKFQELLYFGCILSPTDPLSVLAVFNELNVEADLYALVFGESALNDAVAIVMAGIIDMYTPGSSDTLDLAALGFCVWSFFYVFFGSLLLGSVIGCINALITKFTLIAEFPNLESGMFILLSYVSFLLAEVVGFTGIVAVLFCGICQAHYTFNNLSDESQNRTKQFFEMVSFLAEGFIFLYIGVAVVTSNAMKWQIPFLLFALFSMIMSRAMFVYPLCSFLNLKRKPPIPLNHQHMLVFAGLRGAVSFALASRNAATENRQIMLSTTSMAVIATVLINGGLTNWMIDKLGIKYGDSVSRTEGEDEPTVHTPTVHSHNPWDKAFLPRKWYNFDATFMKPLLTNAQPTLMQTMPSLCRPLARMLTTRREMENYRSNLDTSSTGAEESLTREISVDADNGKDEPET</sequence>
<protein>
    <submittedName>
        <fullName evidence="2">Sodium/hydrogen exchanger</fullName>
    </submittedName>
</protein>
<accession>A0AC34QN89</accession>
<dbReference type="WBParaSite" id="JU765_v2.g17803.t1">
    <property type="protein sequence ID" value="JU765_v2.g17803.t1"/>
    <property type="gene ID" value="JU765_v2.g17803"/>
</dbReference>
<proteinExistence type="predicted"/>